<evidence type="ECO:0000259" key="13">
    <source>
        <dbReference type="PROSITE" id="PS50112"/>
    </source>
</evidence>
<dbReference type="SUPFAM" id="SSF55874">
    <property type="entry name" value="ATPase domain of HSP90 chaperone/DNA topoisomerase II/histidine kinase"/>
    <property type="match status" value="1"/>
</dbReference>
<dbReference type="InterPro" id="IPR003661">
    <property type="entry name" value="HisK_dim/P_dom"/>
</dbReference>
<dbReference type="InterPro" id="IPR000014">
    <property type="entry name" value="PAS"/>
</dbReference>
<proteinExistence type="predicted"/>
<feature type="region of interest" description="Disordered" evidence="10">
    <location>
        <begin position="690"/>
        <end position="711"/>
    </location>
</feature>
<evidence type="ECO:0000256" key="8">
    <source>
        <dbReference type="ARBA" id="ARBA00023012"/>
    </source>
</evidence>
<evidence type="ECO:0000259" key="14">
    <source>
        <dbReference type="PROSITE" id="PS50113"/>
    </source>
</evidence>
<feature type="transmembrane region" description="Helical" evidence="11">
    <location>
        <begin position="268"/>
        <end position="289"/>
    </location>
</feature>
<dbReference type="GO" id="GO:0005509">
    <property type="term" value="F:calcium ion binding"/>
    <property type="evidence" value="ECO:0007669"/>
    <property type="project" value="UniProtKB-ARBA"/>
</dbReference>
<feature type="transmembrane region" description="Helical" evidence="11">
    <location>
        <begin position="170"/>
        <end position="191"/>
    </location>
</feature>
<dbReference type="PROSITE" id="PS50112">
    <property type="entry name" value="PAS"/>
    <property type="match status" value="1"/>
</dbReference>
<dbReference type="GO" id="GO:0005886">
    <property type="term" value="C:plasma membrane"/>
    <property type="evidence" value="ECO:0007669"/>
    <property type="project" value="UniProtKB-SubCell"/>
</dbReference>
<evidence type="ECO:0000313" key="16">
    <source>
        <dbReference type="Proteomes" id="UP000565572"/>
    </source>
</evidence>
<feature type="transmembrane region" description="Helical" evidence="11">
    <location>
        <begin position="74"/>
        <end position="96"/>
    </location>
</feature>
<evidence type="ECO:0000259" key="12">
    <source>
        <dbReference type="PROSITE" id="PS50109"/>
    </source>
</evidence>
<feature type="transmembrane region" description="Helical" evidence="11">
    <location>
        <begin position="139"/>
        <end position="158"/>
    </location>
</feature>
<evidence type="ECO:0000256" key="3">
    <source>
        <dbReference type="ARBA" id="ARBA00004236"/>
    </source>
</evidence>
<dbReference type="SMART" id="SM00388">
    <property type="entry name" value="HisKA"/>
    <property type="match status" value="1"/>
</dbReference>
<name>A0A7W5P613_9ACTN</name>
<dbReference type="PROSITE" id="PS50109">
    <property type="entry name" value="HIS_KIN"/>
    <property type="match status" value="1"/>
</dbReference>
<keyword evidence="16" id="KW-1185">Reference proteome</keyword>
<dbReference type="PANTHER" id="PTHR43711:SF1">
    <property type="entry name" value="HISTIDINE KINASE 1"/>
    <property type="match status" value="1"/>
</dbReference>
<evidence type="ECO:0000256" key="1">
    <source>
        <dbReference type="ARBA" id="ARBA00000085"/>
    </source>
</evidence>
<keyword evidence="11" id="KW-0812">Transmembrane</keyword>
<comment type="cofactor">
    <cofactor evidence="2">
        <name>a divalent metal cation</name>
        <dbReference type="ChEBI" id="CHEBI:60240"/>
    </cofactor>
</comment>
<accession>A0A7W5P613</accession>
<evidence type="ECO:0000256" key="7">
    <source>
        <dbReference type="ARBA" id="ARBA00022777"/>
    </source>
</evidence>
<evidence type="ECO:0000256" key="5">
    <source>
        <dbReference type="ARBA" id="ARBA00022553"/>
    </source>
</evidence>
<dbReference type="SMART" id="SM00091">
    <property type="entry name" value="PAS"/>
    <property type="match status" value="1"/>
</dbReference>
<dbReference type="RefSeq" id="WP_183337059.1">
    <property type="nucleotide sequence ID" value="NZ_JACHZG010000001.1"/>
</dbReference>
<feature type="domain" description="Histidine kinase" evidence="12">
    <location>
        <begin position="475"/>
        <end position="692"/>
    </location>
</feature>
<dbReference type="PRINTS" id="PR00344">
    <property type="entry name" value="BCTRLSENSOR"/>
</dbReference>
<dbReference type="EC" id="2.7.13.3" evidence="4"/>
<dbReference type="FunFam" id="1.10.287.130:FF:000001">
    <property type="entry name" value="Two-component sensor histidine kinase"/>
    <property type="match status" value="1"/>
</dbReference>
<dbReference type="Pfam" id="PF13426">
    <property type="entry name" value="PAS_9"/>
    <property type="match status" value="1"/>
</dbReference>
<evidence type="ECO:0000256" key="2">
    <source>
        <dbReference type="ARBA" id="ARBA00001968"/>
    </source>
</evidence>
<keyword evidence="9 11" id="KW-0472">Membrane</keyword>
<feature type="transmembrane region" description="Helical" evidence="11">
    <location>
        <begin position="41"/>
        <end position="62"/>
    </location>
</feature>
<dbReference type="InterPro" id="IPR001610">
    <property type="entry name" value="PAC"/>
</dbReference>
<dbReference type="Gene3D" id="1.10.287.130">
    <property type="match status" value="1"/>
</dbReference>
<reference evidence="15 16" key="1">
    <citation type="submission" date="2020-08" db="EMBL/GenBank/DDBJ databases">
        <title>Sequencing the genomes of 1000 actinobacteria strains.</title>
        <authorList>
            <person name="Klenk H.-P."/>
        </authorList>
    </citation>
    <scope>NUCLEOTIDE SEQUENCE [LARGE SCALE GENOMIC DNA]</scope>
    <source>
        <strain evidence="15 16">DSM 11053</strain>
    </source>
</reference>
<feature type="transmembrane region" description="Helical" evidence="11">
    <location>
        <begin position="108"/>
        <end position="127"/>
    </location>
</feature>
<evidence type="ECO:0000313" key="15">
    <source>
        <dbReference type="EMBL" id="MBB3326044.1"/>
    </source>
</evidence>
<dbReference type="SMART" id="SM00086">
    <property type="entry name" value="PAC"/>
    <property type="match status" value="1"/>
</dbReference>
<dbReference type="SUPFAM" id="SSF47384">
    <property type="entry name" value="Homodimeric domain of signal transducing histidine kinase"/>
    <property type="match status" value="1"/>
</dbReference>
<dbReference type="SMART" id="SM00387">
    <property type="entry name" value="HATPase_c"/>
    <property type="match status" value="1"/>
</dbReference>
<comment type="caution">
    <text evidence="15">The sequence shown here is derived from an EMBL/GenBank/DDBJ whole genome shotgun (WGS) entry which is preliminary data.</text>
</comment>
<gene>
    <name evidence="15" type="ORF">FHX39_000988</name>
</gene>
<feature type="compositionally biased region" description="Basic and acidic residues" evidence="10">
    <location>
        <begin position="691"/>
        <end position="700"/>
    </location>
</feature>
<feature type="transmembrane region" description="Helical" evidence="11">
    <location>
        <begin position="17"/>
        <end position="35"/>
    </location>
</feature>
<dbReference type="InterPro" id="IPR035965">
    <property type="entry name" value="PAS-like_dom_sf"/>
</dbReference>
<evidence type="ECO:0000256" key="11">
    <source>
        <dbReference type="SAM" id="Phobius"/>
    </source>
</evidence>
<dbReference type="InterPro" id="IPR003594">
    <property type="entry name" value="HATPase_dom"/>
</dbReference>
<dbReference type="EMBL" id="JACHZG010000001">
    <property type="protein sequence ID" value="MBB3326044.1"/>
    <property type="molecule type" value="Genomic_DNA"/>
</dbReference>
<keyword evidence="11" id="KW-1133">Transmembrane helix</keyword>
<comment type="catalytic activity">
    <reaction evidence="1">
        <text>ATP + protein L-histidine = ADP + protein N-phospho-L-histidine.</text>
        <dbReference type="EC" id="2.7.13.3"/>
    </reaction>
</comment>
<dbReference type="Gene3D" id="3.30.450.20">
    <property type="entry name" value="PAS domain"/>
    <property type="match status" value="1"/>
</dbReference>
<dbReference type="CDD" id="cd00075">
    <property type="entry name" value="HATPase"/>
    <property type="match status" value="1"/>
</dbReference>
<dbReference type="Gene3D" id="3.30.565.10">
    <property type="entry name" value="Histidine kinase-like ATPase, C-terminal domain"/>
    <property type="match status" value="1"/>
</dbReference>
<dbReference type="AlphaFoldDB" id="A0A7W5P613"/>
<protein>
    <recommendedName>
        <fullName evidence="4">histidine kinase</fullName>
        <ecNumber evidence="4">2.7.13.3</ecNumber>
    </recommendedName>
</protein>
<dbReference type="CDD" id="cd00082">
    <property type="entry name" value="HisKA"/>
    <property type="match status" value="1"/>
</dbReference>
<dbReference type="SUPFAM" id="SSF55785">
    <property type="entry name" value="PYP-like sensor domain (PAS domain)"/>
    <property type="match status" value="1"/>
</dbReference>
<feature type="domain" description="PAC" evidence="14">
    <location>
        <begin position="420"/>
        <end position="471"/>
    </location>
</feature>
<dbReference type="Pfam" id="PF02518">
    <property type="entry name" value="HATPase_c"/>
    <property type="match status" value="1"/>
</dbReference>
<keyword evidence="8" id="KW-0902">Two-component regulatory system</keyword>
<dbReference type="GO" id="GO:0000155">
    <property type="term" value="F:phosphorelay sensor kinase activity"/>
    <property type="evidence" value="ECO:0007669"/>
    <property type="project" value="InterPro"/>
</dbReference>
<dbReference type="Proteomes" id="UP000565572">
    <property type="component" value="Unassembled WGS sequence"/>
</dbReference>
<evidence type="ECO:0000256" key="10">
    <source>
        <dbReference type="SAM" id="MobiDB-lite"/>
    </source>
</evidence>
<dbReference type="InterPro" id="IPR000700">
    <property type="entry name" value="PAS-assoc_C"/>
</dbReference>
<keyword evidence="5" id="KW-0597">Phosphoprotein</keyword>
<dbReference type="InterPro" id="IPR005467">
    <property type="entry name" value="His_kinase_dom"/>
</dbReference>
<feature type="transmembrane region" description="Helical" evidence="11">
    <location>
        <begin position="295"/>
        <end position="318"/>
    </location>
</feature>
<dbReference type="InterPro" id="IPR050736">
    <property type="entry name" value="Sensor_HK_Regulatory"/>
</dbReference>
<sequence>MEVHLDPQDRAVRRLRLMGLAVALVLAVLAVVLVSDLPHRVRQTVTLTTLALSGVVAALGFRRRILASTGRRQRAYLLFAGACLLATTSNLLQLVLPRATAPGRVMPGDVVLTLALAVGVAGMVHFPSRARRTTDVTRMILDGIVIGGSILLVADVTLFPDLLVDNPGGWPLLVVPVTDVVLATLATLLYLRSRRDHLMLGLLALSFFCFAASDFGFAFVAASGRQFTYGSIVDAGWLSGYLLLVLAIWVPAHGPVEPDVVTTEKSPVLSTAVMFVLFLVGLGITLVKFSSEGVSLPAVVLLLLVVLAVLARQSLLGIDNDRLRRRLEERVAERTRSLRQITARTDLMVDSVGEGIYGVDPDGLITFVNPAAAHALGYAAEDLTGCDAHTTFHARGPDGELLPKDQCYIAEAVREGLVATSEDDSYVRRDGRLLPVEVTTTPLTEDDTVVGAVVIFRDVTQRREVERLKSEFVSMVSHELRTPLTAIQGSLGLISGGALGPLPAGAARMLEIASISAHRLNRLVDDILDIERIESGVLVLQPAWQDARVLVGAAAEQMQVLAVEAGVELRVGTVSGAVHADPDRATQTLINLLGNALKFSYPGGLVEITAWAGDDVVEFCVTDQGRGIPDDRLERIFNRFEQVDSSDAREKGGFGLGLAISRSLVERSGGRIWATNNADRGATLHFTLPRAADRPERDPSTVEAVPASAGA</sequence>
<organism evidence="15 16">
    <name type="scientific">Microlunatus antarcticus</name>
    <dbReference type="NCBI Taxonomy" id="53388"/>
    <lineage>
        <taxon>Bacteria</taxon>
        <taxon>Bacillati</taxon>
        <taxon>Actinomycetota</taxon>
        <taxon>Actinomycetes</taxon>
        <taxon>Propionibacteriales</taxon>
        <taxon>Propionibacteriaceae</taxon>
        <taxon>Microlunatus</taxon>
    </lineage>
</organism>
<dbReference type="FunFam" id="3.30.565.10:FF:000006">
    <property type="entry name" value="Sensor histidine kinase WalK"/>
    <property type="match status" value="1"/>
</dbReference>
<dbReference type="PANTHER" id="PTHR43711">
    <property type="entry name" value="TWO-COMPONENT HISTIDINE KINASE"/>
    <property type="match status" value="1"/>
</dbReference>
<dbReference type="CDD" id="cd00130">
    <property type="entry name" value="PAS"/>
    <property type="match status" value="1"/>
</dbReference>
<keyword evidence="6" id="KW-0808">Transferase</keyword>
<dbReference type="InterPro" id="IPR036890">
    <property type="entry name" value="HATPase_C_sf"/>
</dbReference>
<dbReference type="NCBIfam" id="TIGR00229">
    <property type="entry name" value="sensory_box"/>
    <property type="match status" value="1"/>
</dbReference>
<dbReference type="Pfam" id="PF00512">
    <property type="entry name" value="HisKA"/>
    <property type="match status" value="1"/>
</dbReference>
<keyword evidence="7" id="KW-0418">Kinase</keyword>
<feature type="transmembrane region" description="Helical" evidence="11">
    <location>
        <begin position="198"/>
        <end position="223"/>
    </location>
</feature>
<dbReference type="InterPro" id="IPR004358">
    <property type="entry name" value="Sig_transdc_His_kin-like_C"/>
</dbReference>
<evidence type="ECO:0000256" key="6">
    <source>
        <dbReference type="ARBA" id="ARBA00022679"/>
    </source>
</evidence>
<evidence type="ECO:0000256" key="4">
    <source>
        <dbReference type="ARBA" id="ARBA00012438"/>
    </source>
</evidence>
<comment type="subcellular location">
    <subcellularLocation>
        <location evidence="3">Cell membrane</location>
    </subcellularLocation>
</comment>
<evidence type="ECO:0000256" key="9">
    <source>
        <dbReference type="ARBA" id="ARBA00023136"/>
    </source>
</evidence>
<feature type="transmembrane region" description="Helical" evidence="11">
    <location>
        <begin position="235"/>
        <end position="256"/>
    </location>
</feature>
<feature type="domain" description="PAS" evidence="13">
    <location>
        <begin position="341"/>
        <end position="385"/>
    </location>
</feature>
<dbReference type="InterPro" id="IPR036097">
    <property type="entry name" value="HisK_dim/P_sf"/>
</dbReference>
<dbReference type="PROSITE" id="PS50113">
    <property type="entry name" value="PAC"/>
    <property type="match status" value="1"/>
</dbReference>